<sequence>MLARQGWRILTNPESLCARVLGAKYFPDDDLLKVQERPGISYSWRSIVRGIPVKPGMDDLLAWHLDKKGIFFSVKSDYHVLVDNKKREARRQQGEGSSRSVQASDTEFKWKKIRKLSCQPKNISRRGMDIDTRCPVFWRLDEDGGHCFLKCKLVLTSLPSSKQVTEHILAMSEEKKLLIVDLLWAWWDARNKTNAGEQRSTTAEVIYRARSVTLQGQLEEAERKEAGTGEHDQRWIPPMPDVWKINIDAAFWEKELTGAWGFVVRDNHATTVLAGAGRISVVSDALCAEAHVCIAALQAAARLRACRTFLLVLNSTAS</sequence>
<accession>A0A2T8JCZ4</accession>
<dbReference type="Gramene" id="PVH47778">
    <property type="protein sequence ID" value="PVH47778"/>
    <property type="gene ID" value="PAHAL_4G150700"/>
</dbReference>
<dbReference type="Proteomes" id="UP000243499">
    <property type="component" value="Chromosome 4"/>
</dbReference>
<organism evidence="1">
    <name type="scientific">Panicum hallii</name>
    <dbReference type="NCBI Taxonomy" id="206008"/>
    <lineage>
        <taxon>Eukaryota</taxon>
        <taxon>Viridiplantae</taxon>
        <taxon>Streptophyta</taxon>
        <taxon>Embryophyta</taxon>
        <taxon>Tracheophyta</taxon>
        <taxon>Spermatophyta</taxon>
        <taxon>Magnoliopsida</taxon>
        <taxon>Liliopsida</taxon>
        <taxon>Poales</taxon>
        <taxon>Poaceae</taxon>
        <taxon>PACMAD clade</taxon>
        <taxon>Panicoideae</taxon>
        <taxon>Panicodae</taxon>
        <taxon>Paniceae</taxon>
        <taxon>Panicinae</taxon>
        <taxon>Panicum</taxon>
        <taxon>Panicum sect. Panicum</taxon>
    </lineage>
</organism>
<name>A0A2T8JCZ4_9POAL</name>
<dbReference type="EMBL" id="CM008049">
    <property type="protein sequence ID" value="PVH47778.1"/>
    <property type="molecule type" value="Genomic_DNA"/>
</dbReference>
<gene>
    <name evidence="1" type="ORF">PAHAL_4G150700</name>
</gene>
<dbReference type="InterPro" id="IPR052929">
    <property type="entry name" value="RNase_H-like_EbsB-rel"/>
</dbReference>
<dbReference type="PANTHER" id="PTHR47074">
    <property type="entry name" value="BNAC02G40300D PROTEIN"/>
    <property type="match status" value="1"/>
</dbReference>
<dbReference type="AlphaFoldDB" id="A0A2T8JCZ4"/>
<reference evidence="1" key="1">
    <citation type="submission" date="2018-04" db="EMBL/GenBank/DDBJ databases">
        <title>WGS assembly of Panicum hallii.</title>
        <authorList>
            <person name="Lovell J."/>
            <person name="Jenkins J."/>
            <person name="Lowry D."/>
            <person name="Mamidi S."/>
            <person name="Sreedasyam A."/>
            <person name="Weng X."/>
            <person name="Barry K."/>
            <person name="Bonette J."/>
            <person name="Campitelli B."/>
            <person name="Daum C."/>
            <person name="Gordon S."/>
            <person name="Gould B."/>
            <person name="Lipzen A."/>
            <person name="Macqueen A."/>
            <person name="Palacio-Mejia J."/>
            <person name="Plott C."/>
            <person name="Shakirov E."/>
            <person name="Shu S."/>
            <person name="Yoshinaga Y."/>
            <person name="Zane M."/>
            <person name="Rokhsar D."/>
            <person name="Grimwood J."/>
            <person name="Schmutz J."/>
            <person name="Juenger T."/>
        </authorList>
    </citation>
    <scope>NUCLEOTIDE SEQUENCE [LARGE SCALE GENOMIC DNA]</scope>
    <source>
        <strain evidence="1">FIL2</strain>
    </source>
</reference>
<evidence type="ECO:0000313" key="1">
    <source>
        <dbReference type="EMBL" id="PVH47778.1"/>
    </source>
</evidence>
<proteinExistence type="predicted"/>
<protein>
    <submittedName>
        <fullName evidence="1">Uncharacterized protein</fullName>
    </submittedName>
</protein>
<dbReference type="PANTHER" id="PTHR47074:SF70">
    <property type="entry name" value="OS07G0513450 PROTEIN"/>
    <property type="match status" value="1"/>
</dbReference>